<protein>
    <submittedName>
        <fullName evidence="1">Uncharacterized protein</fullName>
    </submittedName>
</protein>
<dbReference type="RefSeq" id="WP_028901619.1">
    <property type="nucleotide sequence ID" value="NZ_BAAAXP010000049.1"/>
</dbReference>
<name>A0A133QDI8_9BACT</name>
<comment type="caution">
    <text evidence="1">The sequence shown here is derived from an EMBL/GenBank/DDBJ whole genome shotgun (WGS) entry which is preliminary data.</text>
</comment>
<dbReference type="AlphaFoldDB" id="A0A133QDI8"/>
<dbReference type="STRING" id="28128.HMPREF3226_00955"/>
<organism evidence="1 2">
    <name type="scientific">Prevotella corporis</name>
    <dbReference type="NCBI Taxonomy" id="28128"/>
    <lineage>
        <taxon>Bacteria</taxon>
        <taxon>Pseudomonadati</taxon>
        <taxon>Bacteroidota</taxon>
        <taxon>Bacteroidia</taxon>
        <taxon>Bacteroidales</taxon>
        <taxon>Prevotellaceae</taxon>
        <taxon>Prevotella</taxon>
    </lineage>
</organism>
<accession>A0A133QDI8</accession>
<evidence type="ECO:0000313" key="2">
    <source>
        <dbReference type="Proteomes" id="UP000070533"/>
    </source>
</evidence>
<proteinExistence type="predicted"/>
<dbReference type="Proteomes" id="UP000070533">
    <property type="component" value="Unassembled WGS sequence"/>
</dbReference>
<keyword evidence="2" id="KW-1185">Reference proteome</keyword>
<evidence type="ECO:0000313" key="1">
    <source>
        <dbReference type="EMBL" id="KXA40910.1"/>
    </source>
</evidence>
<dbReference type="PATRIC" id="fig|28128.5.peg.963"/>
<dbReference type="EMBL" id="LRQG01000056">
    <property type="protein sequence ID" value="KXA40910.1"/>
    <property type="molecule type" value="Genomic_DNA"/>
</dbReference>
<reference evidence="2" key="1">
    <citation type="submission" date="2016-01" db="EMBL/GenBank/DDBJ databases">
        <authorList>
            <person name="Mitreva M."/>
            <person name="Pepin K.H."/>
            <person name="Mihindukulasuriya K.A."/>
            <person name="Fulton R."/>
            <person name="Fronick C."/>
            <person name="O'Laughlin M."/>
            <person name="Miner T."/>
            <person name="Herter B."/>
            <person name="Rosa B.A."/>
            <person name="Cordes M."/>
            <person name="Tomlinson C."/>
            <person name="Wollam A."/>
            <person name="Palsikar V.B."/>
            <person name="Mardis E.R."/>
            <person name="Wilson R.K."/>
        </authorList>
    </citation>
    <scope>NUCLEOTIDE SEQUENCE [LARGE SCALE GENOMIC DNA]</scope>
    <source>
        <strain evidence="2">MJR7716</strain>
    </source>
</reference>
<sequence>MNRYAANRVVVGPKVFLPGVVEVCNESVTAYYQLTEELAKTKWLVGTIHVSKENENLRAYWNNLLLV</sequence>
<dbReference type="OrthoDB" id="1073196at2"/>
<gene>
    <name evidence="1" type="ORF">HMPREF3226_00955</name>
</gene>